<dbReference type="NCBIfam" id="TIGR01560">
    <property type="entry name" value="put_DNA_pack"/>
    <property type="match status" value="1"/>
</dbReference>
<dbReference type="EMBL" id="BK032863">
    <property type="protein sequence ID" value="DAF64554.1"/>
    <property type="molecule type" value="Genomic_DNA"/>
</dbReference>
<protein>
    <submittedName>
        <fullName evidence="1">Head tail connector</fullName>
    </submittedName>
</protein>
<reference evidence="1" key="1">
    <citation type="journal article" date="2021" name="Proc. Natl. Acad. Sci. U.S.A.">
        <title>A Catalog of Tens of Thousands of Viruses from Human Metagenomes Reveals Hidden Associations with Chronic Diseases.</title>
        <authorList>
            <person name="Tisza M.J."/>
            <person name="Buck C.B."/>
        </authorList>
    </citation>
    <scope>NUCLEOTIDE SEQUENCE</scope>
    <source>
        <strain evidence="1">CtFH16</strain>
    </source>
</reference>
<dbReference type="Pfam" id="PF05135">
    <property type="entry name" value="Phage_connect_1"/>
    <property type="match status" value="1"/>
</dbReference>
<name>A0A8S5TN42_9CAUD</name>
<organism evidence="1">
    <name type="scientific">Siphoviridae sp. ctFH16</name>
    <dbReference type="NCBI Taxonomy" id="2827817"/>
    <lineage>
        <taxon>Viruses</taxon>
        <taxon>Duplodnaviria</taxon>
        <taxon>Heunggongvirae</taxon>
        <taxon>Uroviricota</taxon>
        <taxon>Caudoviricetes</taxon>
    </lineage>
</organism>
<evidence type="ECO:0000313" key="1">
    <source>
        <dbReference type="EMBL" id="DAF64554.1"/>
    </source>
</evidence>
<sequence>MVLLDDVKLYLRVDGQDEDSVIQGLIEAAKQYIQTGTGVTFSETNARHLLTLKMIVAHWYDHRGLVGSDSEMPFTVTAQLLQIEAERSD</sequence>
<proteinExistence type="predicted"/>
<dbReference type="InterPro" id="IPR006450">
    <property type="entry name" value="Phage_HK97_gp6-like"/>
</dbReference>
<dbReference type="InterPro" id="IPR021146">
    <property type="entry name" value="Phage_gp6-like_head-tail"/>
</dbReference>
<dbReference type="Gene3D" id="1.10.3230.30">
    <property type="entry name" value="Phage gp6-like head-tail connector protein"/>
    <property type="match status" value="1"/>
</dbReference>
<accession>A0A8S5TN42</accession>
<dbReference type="CDD" id="cd08054">
    <property type="entry name" value="gp6"/>
    <property type="match status" value="1"/>
</dbReference>